<comment type="caution">
    <text evidence="3">The sequence shown here is derived from an EMBL/GenBank/DDBJ whole genome shotgun (WGS) entry which is preliminary data.</text>
</comment>
<evidence type="ECO:0000313" key="3">
    <source>
        <dbReference type="EMBL" id="MFC5465188.1"/>
    </source>
</evidence>
<protein>
    <submittedName>
        <fullName evidence="3">DUF4179 domain-containing protein</fullName>
    </submittedName>
</protein>
<keyword evidence="1" id="KW-1133">Transmembrane helix</keyword>
<dbReference type="InterPro" id="IPR025436">
    <property type="entry name" value="DUF4179"/>
</dbReference>
<keyword evidence="4" id="KW-1185">Reference proteome</keyword>
<reference evidence="4" key="1">
    <citation type="journal article" date="2019" name="Int. J. Syst. Evol. Microbiol.">
        <title>The Global Catalogue of Microorganisms (GCM) 10K type strain sequencing project: providing services to taxonomists for standard genome sequencing and annotation.</title>
        <authorList>
            <consortium name="The Broad Institute Genomics Platform"/>
            <consortium name="The Broad Institute Genome Sequencing Center for Infectious Disease"/>
            <person name="Wu L."/>
            <person name="Ma J."/>
        </authorList>
    </citation>
    <scope>NUCLEOTIDE SEQUENCE [LARGE SCALE GENOMIC DNA]</scope>
    <source>
        <strain evidence="4">CGMCC 1.12237</strain>
    </source>
</reference>
<evidence type="ECO:0000256" key="1">
    <source>
        <dbReference type="SAM" id="Phobius"/>
    </source>
</evidence>
<keyword evidence="1" id="KW-0472">Membrane</keyword>
<name>A0ABW0LKV1_9BACI</name>
<sequence>MDNIEKKLIEEKRRMDKLEAPLELESRLRHALQKKSKRNWRYKKFPTLVASLLLIVFVSYHFNAFAYYGKKILGFDEVLSGTLQDLNDAGKGQIIEKTYPLGSGAELTINGIMSDENRMILYYTVFNPNGLSEPYNDIFQPEKITGFFTSSDFKSSNGVINDEDTELKGTMDFETPSPFSKQLTLHYQQYLENGEVKAGKVTFPYDPNKAMQTNIKQDIKKTVKVDKGKITFNSIVASPTLTVIKGKLDVDNLDKVHLDLHGIELIANGQQVDIMGSGHGTTLLGGKEFDVRFDALPLPLDSLVLNVKEFVGYKEIDQAVSLQKMDDEPINLDGEKLWIKDIAVSTNGLEVTIVTDESTLLDGVYVESKIKKTPLEKTINQTLLKESGQLLNERTLVFNTREIPETLFISGIHYMKEYKEKIEIPVKK</sequence>
<dbReference type="Pfam" id="PF13786">
    <property type="entry name" value="DUF4179"/>
    <property type="match status" value="1"/>
</dbReference>
<feature type="domain" description="DUF4179" evidence="2">
    <location>
        <begin position="38"/>
        <end position="126"/>
    </location>
</feature>
<dbReference type="RefSeq" id="WP_382351183.1">
    <property type="nucleotide sequence ID" value="NZ_JBHSMC010000014.1"/>
</dbReference>
<feature type="transmembrane region" description="Helical" evidence="1">
    <location>
        <begin position="45"/>
        <end position="68"/>
    </location>
</feature>
<dbReference type="Proteomes" id="UP001596147">
    <property type="component" value="Unassembled WGS sequence"/>
</dbReference>
<gene>
    <name evidence="3" type="ORF">ACFPM4_10555</name>
</gene>
<accession>A0ABW0LKV1</accession>
<dbReference type="EMBL" id="JBHSMC010000014">
    <property type="protein sequence ID" value="MFC5465188.1"/>
    <property type="molecule type" value="Genomic_DNA"/>
</dbReference>
<keyword evidence="1" id="KW-0812">Transmembrane</keyword>
<proteinExistence type="predicted"/>
<evidence type="ECO:0000259" key="2">
    <source>
        <dbReference type="Pfam" id="PF13786"/>
    </source>
</evidence>
<organism evidence="3 4">
    <name type="scientific">Lederbergia graminis</name>
    <dbReference type="NCBI Taxonomy" id="735518"/>
    <lineage>
        <taxon>Bacteria</taxon>
        <taxon>Bacillati</taxon>
        <taxon>Bacillota</taxon>
        <taxon>Bacilli</taxon>
        <taxon>Bacillales</taxon>
        <taxon>Bacillaceae</taxon>
        <taxon>Lederbergia</taxon>
    </lineage>
</organism>
<evidence type="ECO:0000313" key="4">
    <source>
        <dbReference type="Proteomes" id="UP001596147"/>
    </source>
</evidence>